<protein>
    <submittedName>
        <fullName evidence="3">Uncharacterized protein</fullName>
    </submittedName>
</protein>
<evidence type="ECO:0000313" key="4">
    <source>
        <dbReference type="Proteomes" id="UP001303760"/>
    </source>
</evidence>
<gene>
    <name evidence="3" type="ORF">C8A03DRAFT_30382</name>
</gene>
<sequence length="454" mass="50856">MDDPDTFDDALDMIDELRQRNEELLVQVMRLQGQSRQITDVEVAERFDKLYDAIRSWTQSYRQDLLRSGWSLQDFQQELQNEPEQACLAELLRRGDKRMDIKWAGWLARHNSCLHVILTLRLWLFLNDTIFSKSLPPGFEADSLHDAVSSILTVIKHSEGGEAAARKWKAYTIDTLSEASRLQGKKHEFLKSSLDELAALWPFSSLGLSPSQRANLGASVLSLAADLKKDMDCSMFEYHMEEPAYKYGELPDKARLHGWRLQSVAQWIPITGDDDVQGVFRCLYPGITRTSAEDTERIRVLKPTVLVYDTAGPRAPSPRRREHPPADSLPEPAPRRQPLRQSYSDFPYSTSPPPIILPGTVDGAACIATEWRRERMVGHKSQDQVGMDGAKLRDGIKAVQRLFWKGLAAKETRQVSVSAAVTVIVTAAITTTTIAAALHPNCGSGRYLTAAAVG</sequence>
<keyword evidence="1" id="KW-0175">Coiled coil</keyword>
<dbReference type="EMBL" id="MU860021">
    <property type="protein sequence ID" value="KAK4241520.1"/>
    <property type="molecule type" value="Genomic_DNA"/>
</dbReference>
<keyword evidence="4" id="KW-1185">Reference proteome</keyword>
<dbReference type="Proteomes" id="UP001303760">
    <property type="component" value="Unassembled WGS sequence"/>
</dbReference>
<organism evidence="3 4">
    <name type="scientific">Achaetomium macrosporum</name>
    <dbReference type="NCBI Taxonomy" id="79813"/>
    <lineage>
        <taxon>Eukaryota</taxon>
        <taxon>Fungi</taxon>
        <taxon>Dikarya</taxon>
        <taxon>Ascomycota</taxon>
        <taxon>Pezizomycotina</taxon>
        <taxon>Sordariomycetes</taxon>
        <taxon>Sordariomycetidae</taxon>
        <taxon>Sordariales</taxon>
        <taxon>Chaetomiaceae</taxon>
        <taxon>Achaetomium</taxon>
    </lineage>
</organism>
<evidence type="ECO:0000313" key="3">
    <source>
        <dbReference type="EMBL" id="KAK4241520.1"/>
    </source>
</evidence>
<feature type="coiled-coil region" evidence="1">
    <location>
        <begin position="7"/>
        <end position="34"/>
    </location>
</feature>
<name>A0AAN7HGW2_9PEZI</name>
<dbReference type="AlphaFoldDB" id="A0AAN7HGW2"/>
<accession>A0AAN7HGW2</accession>
<comment type="caution">
    <text evidence="3">The sequence shown here is derived from an EMBL/GenBank/DDBJ whole genome shotgun (WGS) entry which is preliminary data.</text>
</comment>
<reference evidence="3" key="1">
    <citation type="journal article" date="2023" name="Mol. Phylogenet. Evol.">
        <title>Genome-scale phylogeny and comparative genomics of the fungal order Sordariales.</title>
        <authorList>
            <person name="Hensen N."/>
            <person name="Bonometti L."/>
            <person name="Westerberg I."/>
            <person name="Brannstrom I.O."/>
            <person name="Guillou S."/>
            <person name="Cros-Aarteil S."/>
            <person name="Calhoun S."/>
            <person name="Haridas S."/>
            <person name="Kuo A."/>
            <person name="Mondo S."/>
            <person name="Pangilinan J."/>
            <person name="Riley R."/>
            <person name="LaButti K."/>
            <person name="Andreopoulos B."/>
            <person name="Lipzen A."/>
            <person name="Chen C."/>
            <person name="Yan M."/>
            <person name="Daum C."/>
            <person name="Ng V."/>
            <person name="Clum A."/>
            <person name="Steindorff A."/>
            <person name="Ohm R.A."/>
            <person name="Martin F."/>
            <person name="Silar P."/>
            <person name="Natvig D.O."/>
            <person name="Lalanne C."/>
            <person name="Gautier V."/>
            <person name="Ament-Velasquez S.L."/>
            <person name="Kruys A."/>
            <person name="Hutchinson M.I."/>
            <person name="Powell A.J."/>
            <person name="Barry K."/>
            <person name="Miller A.N."/>
            <person name="Grigoriev I.V."/>
            <person name="Debuchy R."/>
            <person name="Gladieux P."/>
            <person name="Hiltunen Thoren M."/>
            <person name="Johannesson H."/>
        </authorList>
    </citation>
    <scope>NUCLEOTIDE SEQUENCE</scope>
    <source>
        <strain evidence="3">CBS 532.94</strain>
    </source>
</reference>
<evidence type="ECO:0000256" key="2">
    <source>
        <dbReference type="SAM" id="MobiDB-lite"/>
    </source>
</evidence>
<evidence type="ECO:0000256" key="1">
    <source>
        <dbReference type="SAM" id="Coils"/>
    </source>
</evidence>
<reference evidence="3" key="2">
    <citation type="submission" date="2023-05" db="EMBL/GenBank/DDBJ databases">
        <authorList>
            <consortium name="Lawrence Berkeley National Laboratory"/>
            <person name="Steindorff A."/>
            <person name="Hensen N."/>
            <person name="Bonometti L."/>
            <person name="Westerberg I."/>
            <person name="Brannstrom I.O."/>
            <person name="Guillou S."/>
            <person name="Cros-Aarteil S."/>
            <person name="Calhoun S."/>
            <person name="Haridas S."/>
            <person name="Kuo A."/>
            <person name="Mondo S."/>
            <person name="Pangilinan J."/>
            <person name="Riley R."/>
            <person name="Labutti K."/>
            <person name="Andreopoulos B."/>
            <person name="Lipzen A."/>
            <person name="Chen C."/>
            <person name="Yanf M."/>
            <person name="Daum C."/>
            <person name="Ng V."/>
            <person name="Clum A."/>
            <person name="Ohm R."/>
            <person name="Martin F."/>
            <person name="Silar P."/>
            <person name="Natvig D."/>
            <person name="Lalanne C."/>
            <person name="Gautier V."/>
            <person name="Ament-Velasquez S.L."/>
            <person name="Kruys A."/>
            <person name="Hutchinson M.I."/>
            <person name="Powell A.J."/>
            <person name="Barry K."/>
            <person name="Miller A.N."/>
            <person name="Grigoriev I.V."/>
            <person name="Debuchy R."/>
            <person name="Gladieux P."/>
            <person name="Thoren M.H."/>
            <person name="Johannesson H."/>
        </authorList>
    </citation>
    <scope>NUCLEOTIDE SEQUENCE</scope>
    <source>
        <strain evidence="3">CBS 532.94</strain>
    </source>
</reference>
<proteinExistence type="predicted"/>
<feature type="region of interest" description="Disordered" evidence="2">
    <location>
        <begin position="309"/>
        <end position="344"/>
    </location>
</feature>